<comment type="caution">
    <text evidence="1">The sequence shown here is derived from an EMBL/GenBank/DDBJ whole genome shotgun (WGS) entry which is preliminary data.</text>
</comment>
<protein>
    <submittedName>
        <fullName evidence="1">Uncharacterized protein</fullName>
    </submittedName>
</protein>
<name>A0ACC0BQE7_CATRO</name>
<accession>A0ACC0BQE7</accession>
<organism evidence="1 2">
    <name type="scientific">Catharanthus roseus</name>
    <name type="common">Madagascar periwinkle</name>
    <name type="synonym">Vinca rosea</name>
    <dbReference type="NCBI Taxonomy" id="4058"/>
    <lineage>
        <taxon>Eukaryota</taxon>
        <taxon>Viridiplantae</taxon>
        <taxon>Streptophyta</taxon>
        <taxon>Embryophyta</taxon>
        <taxon>Tracheophyta</taxon>
        <taxon>Spermatophyta</taxon>
        <taxon>Magnoliopsida</taxon>
        <taxon>eudicotyledons</taxon>
        <taxon>Gunneridae</taxon>
        <taxon>Pentapetalae</taxon>
        <taxon>asterids</taxon>
        <taxon>lamiids</taxon>
        <taxon>Gentianales</taxon>
        <taxon>Apocynaceae</taxon>
        <taxon>Rauvolfioideae</taxon>
        <taxon>Vinceae</taxon>
        <taxon>Catharanthinae</taxon>
        <taxon>Catharanthus</taxon>
    </lineage>
</organism>
<sequence>MTVPLPFRRKKTRAFRIPTIDLSSDHRSELPRLIVKACEEFGFFKVVNHGVPNHIITTMEREGLDFFAKPASEKQKAAGPPTPFGYGCKNIGFNGDQGELEYILMEANPLLVSQRSNTMSDHPKQFSCAVNDYVEAVRNLACEILDLVGEGLCECGVYNDKSVFRKLIRDVNNDSCFRINYYPSRHLPPSPSSHCMGFGEHSDPQILTVLHSNDVAGLQIYSPDGFWISVPPDPTEFCVFVGDAFQALTNGRFVSVRHRALANSSRQRLSIMYFGAPPLNAWISPPLIPEFSVDERRLYKPFTWGEYKKVVYSSRLGDRRLDLFKWSPRKEEDHDMIPPPSPVQFN</sequence>
<dbReference type="EMBL" id="CM044702">
    <property type="protein sequence ID" value="KAI5674873.1"/>
    <property type="molecule type" value="Genomic_DNA"/>
</dbReference>
<proteinExistence type="predicted"/>
<gene>
    <name evidence="1" type="ORF">M9H77_05823</name>
</gene>
<keyword evidence="2" id="KW-1185">Reference proteome</keyword>
<evidence type="ECO:0000313" key="1">
    <source>
        <dbReference type="EMBL" id="KAI5674873.1"/>
    </source>
</evidence>
<dbReference type="Proteomes" id="UP001060085">
    <property type="component" value="Linkage Group LG02"/>
</dbReference>
<evidence type="ECO:0000313" key="2">
    <source>
        <dbReference type="Proteomes" id="UP001060085"/>
    </source>
</evidence>
<reference evidence="2" key="1">
    <citation type="journal article" date="2023" name="Nat. Plants">
        <title>Single-cell RNA sequencing provides a high-resolution roadmap for understanding the multicellular compartmentation of specialized metabolism.</title>
        <authorList>
            <person name="Sun S."/>
            <person name="Shen X."/>
            <person name="Li Y."/>
            <person name="Li Y."/>
            <person name="Wang S."/>
            <person name="Li R."/>
            <person name="Zhang H."/>
            <person name="Shen G."/>
            <person name="Guo B."/>
            <person name="Wei J."/>
            <person name="Xu J."/>
            <person name="St-Pierre B."/>
            <person name="Chen S."/>
            <person name="Sun C."/>
        </authorList>
    </citation>
    <scope>NUCLEOTIDE SEQUENCE [LARGE SCALE GENOMIC DNA]</scope>
</reference>